<dbReference type="InterPro" id="IPR000182">
    <property type="entry name" value="GNAT_dom"/>
</dbReference>
<feature type="domain" description="N-acetyltransferase" evidence="1">
    <location>
        <begin position="5"/>
        <end position="171"/>
    </location>
</feature>
<dbReference type="RefSeq" id="WP_098242099.1">
    <property type="nucleotide sequence ID" value="NZ_CP022685.1"/>
</dbReference>
<dbReference type="Gene3D" id="3.40.630.30">
    <property type="match status" value="1"/>
</dbReference>
<dbReference type="KEGG" id="sfk:KY5_2219"/>
<accession>A0A291Q6X7</accession>
<evidence type="ECO:0000259" key="1">
    <source>
        <dbReference type="PROSITE" id="PS51186"/>
    </source>
</evidence>
<dbReference type="InterPro" id="IPR016181">
    <property type="entry name" value="Acyl_CoA_acyltransferase"/>
</dbReference>
<dbReference type="GO" id="GO:0016747">
    <property type="term" value="F:acyltransferase activity, transferring groups other than amino-acyl groups"/>
    <property type="evidence" value="ECO:0007669"/>
    <property type="project" value="InterPro"/>
</dbReference>
<evidence type="ECO:0000313" key="2">
    <source>
        <dbReference type="EMBL" id="ATL27237.1"/>
    </source>
</evidence>
<evidence type="ECO:0000313" key="3">
    <source>
        <dbReference type="Proteomes" id="UP000221011"/>
    </source>
</evidence>
<organism evidence="2 3">
    <name type="scientific">Streptomyces formicae</name>
    <dbReference type="NCBI Taxonomy" id="1616117"/>
    <lineage>
        <taxon>Bacteria</taxon>
        <taxon>Bacillati</taxon>
        <taxon>Actinomycetota</taxon>
        <taxon>Actinomycetes</taxon>
        <taxon>Kitasatosporales</taxon>
        <taxon>Streptomycetaceae</taxon>
        <taxon>Streptomyces</taxon>
    </lineage>
</organism>
<sequence>MTAQLTFRDAAVDDTSILVGLYDEAAHWMLERGIEQWKPGGKDARHFRRLIGSGAHEVWLAEDRGEVAGAYEVWWDDEAAWGVRPPDAGYVHRLMTRRGARPGTGRAMLAAAERRIAAAGRDLCRLDCVTTVPRLRTYYEQAGYTAVGELAGKVAPDGSTYGVTLLEKRLR</sequence>
<dbReference type="AlphaFoldDB" id="A0A291Q6X7"/>
<dbReference type="EMBL" id="CP022685">
    <property type="protein sequence ID" value="ATL27237.1"/>
    <property type="molecule type" value="Genomic_DNA"/>
</dbReference>
<gene>
    <name evidence="2" type="ORF">KY5_2219</name>
</gene>
<protein>
    <recommendedName>
        <fullName evidence="1">N-acetyltransferase domain-containing protein</fullName>
    </recommendedName>
</protein>
<dbReference type="Proteomes" id="UP000221011">
    <property type="component" value="Chromosome"/>
</dbReference>
<keyword evidence="3" id="KW-1185">Reference proteome</keyword>
<dbReference type="PROSITE" id="PS51186">
    <property type="entry name" value="GNAT"/>
    <property type="match status" value="1"/>
</dbReference>
<proteinExistence type="predicted"/>
<name>A0A291Q6X7_9ACTN</name>
<reference evidence="2 3" key="1">
    <citation type="submission" date="2017-08" db="EMBL/GenBank/DDBJ databases">
        <title>Complete Genome Sequence of Streptomyces formicae KY5, the formicamycin producer.</title>
        <authorList>
            <person name="Holmes N.A."/>
            <person name="Devine R."/>
            <person name="Qin Z."/>
            <person name="Seipke R.F."/>
            <person name="Wilkinson B."/>
            <person name="Hutchings M.I."/>
        </authorList>
    </citation>
    <scope>NUCLEOTIDE SEQUENCE [LARGE SCALE GENOMIC DNA]</scope>
    <source>
        <strain evidence="2 3">KY5</strain>
    </source>
</reference>
<dbReference type="SUPFAM" id="SSF55729">
    <property type="entry name" value="Acyl-CoA N-acyltransferases (Nat)"/>
    <property type="match status" value="1"/>
</dbReference>
<dbReference type="Pfam" id="PF13673">
    <property type="entry name" value="Acetyltransf_10"/>
    <property type="match status" value="1"/>
</dbReference>